<evidence type="ECO:0000256" key="5">
    <source>
        <dbReference type="ARBA" id="ARBA00022679"/>
    </source>
</evidence>
<dbReference type="GO" id="GO:0044550">
    <property type="term" value="P:secondary metabolite biosynthetic process"/>
    <property type="evidence" value="ECO:0007669"/>
    <property type="project" value="TreeGrafter"/>
</dbReference>
<comment type="caution">
    <text evidence="20">Lacks conserved residue(s) required for the propagation of feature annotation.</text>
</comment>
<dbReference type="InterPro" id="IPR016039">
    <property type="entry name" value="Thiolase-like"/>
</dbReference>
<keyword evidence="9 20" id="KW-0012">Acyltransferase</keyword>
<evidence type="ECO:0000256" key="6">
    <source>
        <dbReference type="ARBA" id="ARBA00022832"/>
    </source>
</evidence>
<keyword evidence="4 20" id="KW-0444">Lipid biosynthesis</keyword>
<sequence>MNSKARITAVGTYVPEKVLSNEDLSNLVETTDEWIVQRTGMHERRITPSDEFSTTLCIRAVQNLIDRFHVSVDDVDLIIVATATPDYMFPNTASQVQAYFEIPHTGAIDLSAACAGFVYGLIVANGLITSGTNKKILVIGAETLSKITDYSDRTTCILFGDGAGAALLEYDEHSPSFLGTHMGSKGSGGINLYQTALSKTMNGTPLQDTPYLVQNGRAVYKWAVNTVPQGVQELLQKNHLDIAEIDWFIPHSVNLRMIESICERTGISLDRTLMSLQYCGNTSAASIPLALDIGLKDGKINNGDTLLLYGFGGGLVHAGLILRWNI</sequence>
<evidence type="ECO:0000256" key="4">
    <source>
        <dbReference type="ARBA" id="ARBA00022516"/>
    </source>
</evidence>
<dbReference type="FunFam" id="3.40.47.10:FF:000004">
    <property type="entry name" value="3-oxoacyl-[acyl-carrier-protein] synthase 3"/>
    <property type="match status" value="1"/>
</dbReference>
<protein>
    <recommendedName>
        <fullName evidence="20">Beta-ketoacyl-[acyl-carrier-protein] synthase III</fullName>
        <shortName evidence="20">Beta-ketoacyl-ACP synthase III</shortName>
        <shortName evidence="20">KAS III</shortName>
        <ecNumber evidence="20">2.3.1.180</ecNumber>
    </recommendedName>
    <alternativeName>
        <fullName evidence="20">3-oxoacyl-[acyl-carrier-protein] synthase 3</fullName>
    </alternativeName>
    <alternativeName>
        <fullName evidence="20">3-oxoacyl-[acyl-carrier-protein] synthase III</fullName>
    </alternativeName>
</protein>
<keyword evidence="20" id="KW-0511">Multifunctional enzyme</keyword>
<dbReference type="NCBIfam" id="NF006829">
    <property type="entry name" value="PRK09352.1"/>
    <property type="match status" value="1"/>
</dbReference>
<dbReference type="InterPro" id="IPR013747">
    <property type="entry name" value="ACP_syn_III_C"/>
</dbReference>
<comment type="catalytic activity">
    <reaction evidence="17">
        <text>butanoyl-CoA + malonyl-[ACP] + H(+) = 3-oxohexanoyl-[ACP] + CO2 + CoA</text>
        <dbReference type="Rhea" id="RHEA:42248"/>
        <dbReference type="Rhea" id="RHEA-COMP:9623"/>
        <dbReference type="Rhea" id="RHEA-COMP:9629"/>
        <dbReference type="ChEBI" id="CHEBI:15378"/>
        <dbReference type="ChEBI" id="CHEBI:16526"/>
        <dbReference type="ChEBI" id="CHEBI:57287"/>
        <dbReference type="ChEBI" id="CHEBI:57371"/>
        <dbReference type="ChEBI" id="CHEBI:78449"/>
        <dbReference type="ChEBI" id="CHEBI:78456"/>
    </reaction>
    <physiologicalReaction direction="left-to-right" evidence="17">
        <dbReference type="Rhea" id="RHEA:42249"/>
    </physiologicalReaction>
</comment>
<comment type="function">
    <text evidence="19">Catalyzes the condensation reaction of fatty acid synthesis by the addition to an acyl acceptor of two carbons from malonyl-ACP. Catalyzes the first condensation reaction which initiates fatty acid synthesis and may therefore play a role in governing the total rate of fatty acid production. Possesses both acetoacetyl-ACP synthase and acetyl transacylase activities. Has some substrate specificity for branched chain acyl-CoA, determining the biosynthesis of branched-chain of fatty acids instead of straight-chain.</text>
</comment>
<dbReference type="GO" id="GO:0006633">
    <property type="term" value="P:fatty acid biosynthetic process"/>
    <property type="evidence" value="ECO:0007669"/>
    <property type="project" value="UniProtKB-UniRule"/>
</dbReference>
<evidence type="ECO:0000256" key="12">
    <source>
        <dbReference type="ARBA" id="ARBA00051096"/>
    </source>
</evidence>
<dbReference type="GO" id="GO:0033818">
    <property type="term" value="F:beta-ketoacyl-acyl-carrier-protein synthase III activity"/>
    <property type="evidence" value="ECO:0007669"/>
    <property type="project" value="UniProtKB-UniRule"/>
</dbReference>
<comment type="catalytic activity">
    <reaction evidence="10">
        <text>pentanoyl-CoA + malonyl-[ACP] + H(+) = 3-oxoheptanoyl-[ACP] + CO2 + CoA</text>
        <dbReference type="Rhea" id="RHEA:42252"/>
        <dbReference type="Rhea" id="RHEA-COMP:9623"/>
        <dbReference type="Rhea" id="RHEA-COMP:9943"/>
        <dbReference type="ChEBI" id="CHEBI:15378"/>
        <dbReference type="ChEBI" id="CHEBI:16526"/>
        <dbReference type="ChEBI" id="CHEBI:57287"/>
        <dbReference type="ChEBI" id="CHEBI:57389"/>
        <dbReference type="ChEBI" id="CHEBI:78449"/>
        <dbReference type="ChEBI" id="CHEBI:78824"/>
    </reaction>
    <physiologicalReaction direction="left-to-right" evidence="10">
        <dbReference type="Rhea" id="RHEA:42253"/>
    </physiologicalReaction>
</comment>
<dbReference type="InterPro" id="IPR013751">
    <property type="entry name" value="ACP_syn_III_N"/>
</dbReference>
<reference evidence="23 24" key="1">
    <citation type="submission" date="2017-02" db="EMBL/GenBank/DDBJ databases">
        <title>Bacillus pseudomycoides isolate FSL K6-0042.</title>
        <authorList>
            <person name="Kovac J."/>
        </authorList>
    </citation>
    <scope>NUCLEOTIDE SEQUENCE [LARGE SCALE GENOMIC DNA]</scope>
    <source>
        <strain evidence="23 24">FSL K6-0042</strain>
    </source>
</reference>
<evidence type="ECO:0000256" key="1">
    <source>
        <dbReference type="ARBA" id="ARBA00005194"/>
    </source>
</evidence>
<evidence type="ECO:0000256" key="15">
    <source>
        <dbReference type="ARBA" id="ARBA00052407"/>
    </source>
</evidence>
<accession>A0A1Y3MCI6</accession>
<feature type="active site" evidence="20">
    <location>
        <position position="281"/>
    </location>
</feature>
<dbReference type="Pfam" id="PF08545">
    <property type="entry name" value="ACP_syn_III"/>
    <property type="match status" value="1"/>
</dbReference>
<evidence type="ECO:0000256" key="8">
    <source>
        <dbReference type="ARBA" id="ARBA00023160"/>
    </source>
</evidence>
<evidence type="ECO:0000256" key="16">
    <source>
        <dbReference type="ARBA" id="ARBA00052467"/>
    </source>
</evidence>
<comment type="caution">
    <text evidence="23">The sequence shown here is derived from an EMBL/GenBank/DDBJ whole genome shotgun (WGS) entry which is preliminary data.</text>
</comment>
<dbReference type="CDD" id="cd00830">
    <property type="entry name" value="KAS_III"/>
    <property type="match status" value="1"/>
</dbReference>
<evidence type="ECO:0000259" key="21">
    <source>
        <dbReference type="Pfam" id="PF08541"/>
    </source>
</evidence>
<evidence type="ECO:0000259" key="22">
    <source>
        <dbReference type="Pfam" id="PF08545"/>
    </source>
</evidence>
<dbReference type="Gene3D" id="3.40.47.10">
    <property type="match status" value="1"/>
</dbReference>
<dbReference type="Proteomes" id="UP000195321">
    <property type="component" value="Unassembled WGS sequence"/>
</dbReference>
<dbReference type="GO" id="GO:0004315">
    <property type="term" value="F:3-oxoacyl-[acyl-carrier-protein] synthase activity"/>
    <property type="evidence" value="ECO:0007669"/>
    <property type="project" value="InterPro"/>
</dbReference>
<dbReference type="InterPro" id="IPR004655">
    <property type="entry name" value="FabH"/>
</dbReference>
<comment type="pathway">
    <text evidence="1 20">Lipid metabolism; fatty acid biosynthesis.</text>
</comment>
<evidence type="ECO:0000256" key="7">
    <source>
        <dbReference type="ARBA" id="ARBA00023098"/>
    </source>
</evidence>
<evidence type="ECO:0000256" key="2">
    <source>
        <dbReference type="ARBA" id="ARBA00008642"/>
    </source>
</evidence>
<comment type="function">
    <text evidence="20">Catalyzes the condensation reaction of fatty acid synthesis by the addition to an acyl acceptor of two carbons from malonyl-ACP. Catalyzes the first condensation reaction which initiates fatty acid synthesis and may therefore play a role in governing the total rate of fatty acid production. Possesses both acetoacetyl-ACP synthase and acetyl transacylase activities. Its substrate specificity determines the biosynthesis of branched-chain and/or straight-chain of fatty acids.</text>
</comment>
<dbReference type="PANTHER" id="PTHR34069">
    <property type="entry name" value="3-OXOACYL-[ACYL-CARRIER-PROTEIN] SYNTHASE 3"/>
    <property type="match status" value="1"/>
</dbReference>
<evidence type="ECO:0000256" key="19">
    <source>
        <dbReference type="ARBA" id="ARBA00056015"/>
    </source>
</evidence>
<proteinExistence type="inferred from homology"/>
<dbReference type="UniPathway" id="UPA00094"/>
<feature type="active site" evidence="20">
    <location>
        <position position="251"/>
    </location>
</feature>
<evidence type="ECO:0000256" key="18">
    <source>
        <dbReference type="ARBA" id="ARBA00052985"/>
    </source>
</evidence>
<name>A0A1Y3MCI6_9BACI</name>
<dbReference type="EMBL" id="MWPX01000019">
    <property type="protein sequence ID" value="OUM47756.1"/>
    <property type="molecule type" value="Genomic_DNA"/>
</dbReference>
<keyword evidence="7 20" id="KW-0443">Lipid metabolism</keyword>
<comment type="catalytic activity">
    <reaction evidence="18">
        <text>3-methylbutanoyl-CoA + malonyl-[ACP] + H(+) = 5-methyl-3-oxohexanoyl-[ACP] + CO2 + CoA</text>
        <dbReference type="Rhea" id="RHEA:42272"/>
        <dbReference type="Rhea" id="RHEA-COMP:9623"/>
        <dbReference type="Rhea" id="RHEA-COMP:9941"/>
        <dbReference type="ChEBI" id="CHEBI:15378"/>
        <dbReference type="ChEBI" id="CHEBI:16526"/>
        <dbReference type="ChEBI" id="CHEBI:57287"/>
        <dbReference type="ChEBI" id="CHEBI:57345"/>
        <dbReference type="ChEBI" id="CHEBI:78449"/>
        <dbReference type="ChEBI" id="CHEBI:78822"/>
        <dbReference type="EC" id="2.3.1.300"/>
    </reaction>
    <physiologicalReaction direction="left-to-right" evidence="18">
        <dbReference type="Rhea" id="RHEA:42273"/>
    </physiologicalReaction>
</comment>
<dbReference type="PANTHER" id="PTHR34069:SF2">
    <property type="entry name" value="BETA-KETOACYL-[ACYL-CARRIER-PROTEIN] SYNTHASE III"/>
    <property type="match status" value="1"/>
</dbReference>
<feature type="domain" description="Beta-ketoacyl-[acyl-carrier-protein] synthase III N-terminal" evidence="22">
    <location>
        <begin position="108"/>
        <end position="186"/>
    </location>
</feature>
<dbReference type="EC" id="2.3.1.180" evidence="20"/>
<dbReference type="AlphaFoldDB" id="A0A1Y3MCI6"/>
<feature type="active site" evidence="20">
    <location>
        <position position="114"/>
    </location>
</feature>
<comment type="catalytic activity">
    <reaction evidence="14">
        <text>heptanoyl-CoA + malonyl-[ACP] + H(+) = 3-oxononanoyl-[ACP] + CO2 + CoA</text>
        <dbReference type="Rhea" id="RHEA:42260"/>
        <dbReference type="Rhea" id="RHEA-COMP:9623"/>
        <dbReference type="Rhea" id="RHEA-COMP:9944"/>
        <dbReference type="ChEBI" id="CHEBI:15378"/>
        <dbReference type="ChEBI" id="CHEBI:16526"/>
        <dbReference type="ChEBI" id="CHEBI:57287"/>
        <dbReference type="ChEBI" id="CHEBI:78449"/>
        <dbReference type="ChEBI" id="CHEBI:78811"/>
        <dbReference type="ChEBI" id="CHEBI:78826"/>
    </reaction>
    <physiologicalReaction direction="left-to-right" evidence="14">
        <dbReference type="Rhea" id="RHEA:42261"/>
    </physiologicalReaction>
</comment>
<gene>
    <name evidence="20" type="primary">fabH</name>
    <name evidence="23" type="ORF">BW425_16530</name>
</gene>
<comment type="catalytic activity">
    <reaction evidence="15">
        <text>(2S)-2-methylbutanoyl-CoA + malonyl-[ACP] + H(+) = (4S)-4-methyl-3-oxohexanoyl-[ACP] + CO2 + CoA</text>
        <dbReference type="Rhea" id="RHEA:42276"/>
        <dbReference type="Rhea" id="RHEA-COMP:9623"/>
        <dbReference type="Rhea" id="RHEA-COMP:17148"/>
        <dbReference type="ChEBI" id="CHEBI:15378"/>
        <dbReference type="ChEBI" id="CHEBI:16526"/>
        <dbReference type="ChEBI" id="CHEBI:57287"/>
        <dbReference type="ChEBI" id="CHEBI:78449"/>
        <dbReference type="ChEBI" id="CHEBI:88166"/>
        <dbReference type="ChEBI" id="CHEBI:167462"/>
        <dbReference type="EC" id="2.3.1.300"/>
    </reaction>
    <physiologicalReaction direction="left-to-right" evidence="15">
        <dbReference type="Rhea" id="RHEA:42277"/>
    </physiologicalReaction>
</comment>
<dbReference type="NCBIfam" id="TIGR00747">
    <property type="entry name" value="fabH"/>
    <property type="match status" value="1"/>
</dbReference>
<feature type="domain" description="Beta-ketoacyl-[acyl-carrier-protein] synthase III C-terminal" evidence="21">
    <location>
        <begin position="235"/>
        <end position="324"/>
    </location>
</feature>
<comment type="similarity">
    <text evidence="2 20">Belongs to the thiolase-like superfamily. FabH family.</text>
</comment>
<comment type="catalytic activity">
    <reaction evidence="12">
        <text>malonyl-[ACP] + acetyl-CoA + H(+) = 3-oxobutanoyl-[ACP] + CO2 + CoA</text>
        <dbReference type="Rhea" id="RHEA:12080"/>
        <dbReference type="Rhea" id="RHEA-COMP:9623"/>
        <dbReference type="Rhea" id="RHEA-COMP:9625"/>
        <dbReference type="ChEBI" id="CHEBI:15378"/>
        <dbReference type="ChEBI" id="CHEBI:16526"/>
        <dbReference type="ChEBI" id="CHEBI:57287"/>
        <dbReference type="ChEBI" id="CHEBI:57288"/>
        <dbReference type="ChEBI" id="CHEBI:78449"/>
        <dbReference type="ChEBI" id="CHEBI:78450"/>
        <dbReference type="EC" id="2.3.1.180"/>
    </reaction>
    <physiologicalReaction direction="left-to-right" evidence="12">
        <dbReference type="Rhea" id="RHEA:12081"/>
    </physiologicalReaction>
</comment>
<comment type="catalytic activity">
    <reaction evidence="13">
        <text>hexanoyl-CoA + malonyl-[ACP] + H(+) = 3-oxooctanoyl-[ACP] + CO2 + CoA</text>
        <dbReference type="Rhea" id="RHEA:42256"/>
        <dbReference type="Rhea" id="RHEA-COMP:9623"/>
        <dbReference type="Rhea" id="RHEA-COMP:9633"/>
        <dbReference type="ChEBI" id="CHEBI:15378"/>
        <dbReference type="ChEBI" id="CHEBI:16526"/>
        <dbReference type="ChEBI" id="CHEBI:57287"/>
        <dbReference type="ChEBI" id="CHEBI:62620"/>
        <dbReference type="ChEBI" id="CHEBI:78449"/>
        <dbReference type="ChEBI" id="CHEBI:78460"/>
    </reaction>
    <physiologicalReaction direction="left-to-right" evidence="13">
        <dbReference type="Rhea" id="RHEA:42257"/>
    </physiologicalReaction>
</comment>
<keyword evidence="5 20" id="KW-0808">Transferase</keyword>
<comment type="subunit">
    <text evidence="20">Homodimer.</text>
</comment>
<keyword evidence="6 20" id="KW-0276">Fatty acid metabolism</keyword>
<keyword evidence="8 20" id="KW-0275">Fatty acid biosynthesis</keyword>
<dbReference type="SUPFAM" id="SSF53901">
    <property type="entry name" value="Thiolase-like"/>
    <property type="match status" value="1"/>
</dbReference>
<evidence type="ECO:0000256" key="9">
    <source>
        <dbReference type="ARBA" id="ARBA00023315"/>
    </source>
</evidence>
<dbReference type="GO" id="GO:0005737">
    <property type="term" value="C:cytoplasm"/>
    <property type="evidence" value="ECO:0007669"/>
    <property type="project" value="UniProtKB-SubCell"/>
</dbReference>
<evidence type="ECO:0000313" key="24">
    <source>
        <dbReference type="Proteomes" id="UP000195321"/>
    </source>
</evidence>
<dbReference type="HAMAP" id="MF_01815">
    <property type="entry name" value="FabH"/>
    <property type="match status" value="1"/>
</dbReference>
<evidence type="ECO:0000256" key="11">
    <source>
        <dbReference type="ARBA" id="ARBA00050980"/>
    </source>
</evidence>
<evidence type="ECO:0000256" key="20">
    <source>
        <dbReference type="HAMAP-Rule" id="MF_01815"/>
    </source>
</evidence>
<dbReference type="Pfam" id="PF08541">
    <property type="entry name" value="ACP_syn_III_C"/>
    <property type="match status" value="1"/>
</dbReference>
<comment type="catalytic activity">
    <reaction evidence="11">
        <text>malonyl-[ACP] + propanoyl-CoA + H(+) = 3-oxopentanoyl-[ACP] + CO2 + CoA</text>
        <dbReference type="Rhea" id="RHEA:42244"/>
        <dbReference type="Rhea" id="RHEA-COMP:9623"/>
        <dbReference type="Rhea" id="RHEA-COMP:9939"/>
        <dbReference type="ChEBI" id="CHEBI:15378"/>
        <dbReference type="ChEBI" id="CHEBI:16526"/>
        <dbReference type="ChEBI" id="CHEBI:57287"/>
        <dbReference type="ChEBI" id="CHEBI:57392"/>
        <dbReference type="ChEBI" id="CHEBI:78449"/>
        <dbReference type="ChEBI" id="CHEBI:78818"/>
    </reaction>
    <physiologicalReaction direction="left-to-right" evidence="11">
        <dbReference type="Rhea" id="RHEA:42245"/>
    </physiologicalReaction>
</comment>
<comment type="domain">
    <text evidence="20">The last Arg residue of the ACP-binding site is essential for the weak association between ACP/AcpP and FabH.</text>
</comment>
<comment type="catalytic activity">
    <reaction evidence="16">
        <text>2-methylpropanoyl-CoA + malonyl-[ACP] + H(+) = 4-methyl-3-oxopentanoyl-[ACP] + CO2 + CoA</text>
        <dbReference type="Rhea" id="RHEA:42268"/>
        <dbReference type="Rhea" id="RHEA-COMP:9623"/>
        <dbReference type="Rhea" id="RHEA-COMP:9940"/>
        <dbReference type="ChEBI" id="CHEBI:15378"/>
        <dbReference type="ChEBI" id="CHEBI:16526"/>
        <dbReference type="ChEBI" id="CHEBI:57287"/>
        <dbReference type="ChEBI" id="CHEBI:57338"/>
        <dbReference type="ChEBI" id="CHEBI:78449"/>
        <dbReference type="ChEBI" id="CHEBI:78820"/>
        <dbReference type="EC" id="2.3.1.300"/>
    </reaction>
    <physiologicalReaction direction="left-to-right" evidence="16">
        <dbReference type="Rhea" id="RHEA:42269"/>
    </physiologicalReaction>
</comment>
<evidence type="ECO:0000313" key="23">
    <source>
        <dbReference type="EMBL" id="OUM47756.1"/>
    </source>
</evidence>
<evidence type="ECO:0000256" key="3">
    <source>
        <dbReference type="ARBA" id="ARBA00022490"/>
    </source>
</evidence>
<keyword evidence="3 20" id="KW-0963">Cytoplasm</keyword>
<evidence type="ECO:0000256" key="17">
    <source>
        <dbReference type="ARBA" id="ARBA00052801"/>
    </source>
</evidence>
<comment type="subcellular location">
    <subcellularLocation>
        <location evidence="20">Cytoplasm</location>
    </subcellularLocation>
</comment>
<organism evidence="23 24">
    <name type="scientific">Bacillus pseudomycoides</name>
    <dbReference type="NCBI Taxonomy" id="64104"/>
    <lineage>
        <taxon>Bacteria</taxon>
        <taxon>Bacillati</taxon>
        <taxon>Bacillota</taxon>
        <taxon>Bacilli</taxon>
        <taxon>Bacillales</taxon>
        <taxon>Bacillaceae</taxon>
        <taxon>Bacillus</taxon>
        <taxon>Bacillus cereus group</taxon>
    </lineage>
</organism>
<evidence type="ECO:0000256" key="10">
    <source>
        <dbReference type="ARBA" id="ARBA00050479"/>
    </source>
</evidence>
<dbReference type="RefSeq" id="WP_016115521.1">
    <property type="nucleotide sequence ID" value="NZ_CP189809.1"/>
</dbReference>
<evidence type="ECO:0000256" key="14">
    <source>
        <dbReference type="ARBA" id="ARBA00052279"/>
    </source>
</evidence>
<evidence type="ECO:0000256" key="13">
    <source>
        <dbReference type="ARBA" id="ARBA00051330"/>
    </source>
</evidence>